<sequence>MKQLFFFILIVIIGIGCTTEMEEQNHSQPILSSGSTLLPNLPHSEFVLSSPGGDEIIEYEGKVLWRELEPLLAQAQKQTESELVAVFSVRDKKSDQYNYYLQPLGFSPQAMEVAAGKTQPFIYEVEKDETGSVPRIVVAVIPAGKRAYIEMQRWVLPRINN</sequence>
<dbReference type="RefSeq" id="WP_390297630.1">
    <property type="nucleotide sequence ID" value="NZ_JBHULI010000002.1"/>
</dbReference>
<dbReference type="EMBL" id="JBHULI010000002">
    <property type="protein sequence ID" value="MFD2531142.1"/>
    <property type="molecule type" value="Genomic_DNA"/>
</dbReference>
<comment type="caution">
    <text evidence="1">The sequence shown here is derived from an EMBL/GenBank/DDBJ whole genome shotgun (WGS) entry which is preliminary data.</text>
</comment>
<accession>A0ABW5JGI8</accession>
<reference evidence="2" key="1">
    <citation type="journal article" date="2019" name="Int. J. Syst. Evol. Microbiol.">
        <title>The Global Catalogue of Microorganisms (GCM) 10K type strain sequencing project: providing services to taxonomists for standard genome sequencing and annotation.</title>
        <authorList>
            <consortium name="The Broad Institute Genomics Platform"/>
            <consortium name="The Broad Institute Genome Sequencing Center for Infectious Disease"/>
            <person name="Wu L."/>
            <person name="Ma J."/>
        </authorList>
    </citation>
    <scope>NUCLEOTIDE SEQUENCE [LARGE SCALE GENOMIC DNA]</scope>
    <source>
        <strain evidence="2">KCTC 52042</strain>
    </source>
</reference>
<keyword evidence="2" id="KW-1185">Reference proteome</keyword>
<organism evidence="1 2">
    <name type="scientific">Gracilimonas halophila</name>
    <dbReference type="NCBI Taxonomy" id="1834464"/>
    <lineage>
        <taxon>Bacteria</taxon>
        <taxon>Pseudomonadati</taxon>
        <taxon>Balneolota</taxon>
        <taxon>Balneolia</taxon>
        <taxon>Balneolales</taxon>
        <taxon>Balneolaceae</taxon>
        <taxon>Gracilimonas</taxon>
    </lineage>
</organism>
<protein>
    <recommendedName>
        <fullName evidence="3">Oxidoreductase molybdopterin binding domain-containing protein</fullName>
    </recommendedName>
</protein>
<dbReference type="PROSITE" id="PS51257">
    <property type="entry name" value="PROKAR_LIPOPROTEIN"/>
    <property type="match status" value="1"/>
</dbReference>
<proteinExistence type="predicted"/>
<evidence type="ECO:0008006" key="3">
    <source>
        <dbReference type="Google" id="ProtNLM"/>
    </source>
</evidence>
<name>A0ABW5JGI8_9BACT</name>
<evidence type="ECO:0000313" key="2">
    <source>
        <dbReference type="Proteomes" id="UP001597460"/>
    </source>
</evidence>
<evidence type="ECO:0000313" key="1">
    <source>
        <dbReference type="EMBL" id="MFD2531142.1"/>
    </source>
</evidence>
<gene>
    <name evidence="1" type="ORF">ACFSVN_01635</name>
</gene>
<dbReference type="Proteomes" id="UP001597460">
    <property type="component" value="Unassembled WGS sequence"/>
</dbReference>